<dbReference type="AlphaFoldDB" id="A0A8J3GPL2"/>
<sequence>MKLPLWPAGSTSGSPEFDTLRDRLVADDNLREELEAALRANVNRIDPTDRANRFGSGAAVEWIIAAAAYQAGILSVPGGHNADGFDLQSLRDQVRGLWSVKNTTKASGFRLTNGMSGAGRGFTEGVILLSPALPGLTFAHPDFHPDVAAAVQQKDDHTLLPLRDALRHAEEHPECVAPIRMPVNPKTGRDDPWMDYVKSLLEPQRFPRLSKLFVDAVPPQRSLATEIVELAKLRDAGTLTEAQFSAAVDRITAG</sequence>
<comment type="caution">
    <text evidence="1">The sequence shown here is derived from an EMBL/GenBank/DDBJ whole genome shotgun (WGS) entry which is preliminary data.</text>
</comment>
<dbReference type="RefSeq" id="WP_191282379.1">
    <property type="nucleotide sequence ID" value="NZ_BNAI01000001.1"/>
</dbReference>
<reference evidence="1" key="2">
    <citation type="submission" date="2020-09" db="EMBL/GenBank/DDBJ databases">
        <authorList>
            <person name="Sun Q."/>
            <person name="Zhou Y."/>
        </authorList>
    </citation>
    <scope>NUCLEOTIDE SEQUENCE</scope>
    <source>
        <strain evidence="1">CGMCC 1.16548</strain>
    </source>
</reference>
<proteinExistence type="predicted"/>
<dbReference type="Proteomes" id="UP000617531">
    <property type="component" value="Unassembled WGS sequence"/>
</dbReference>
<keyword evidence="2" id="KW-1185">Reference proteome</keyword>
<accession>A0A8J3GPL2</accession>
<reference evidence="1" key="1">
    <citation type="journal article" date="2014" name="Int. J. Syst. Evol. Microbiol.">
        <title>Complete genome sequence of Corynebacterium casei LMG S-19264T (=DSM 44701T), isolated from a smear-ripened cheese.</title>
        <authorList>
            <consortium name="US DOE Joint Genome Institute (JGI-PGF)"/>
            <person name="Walter F."/>
            <person name="Albersmeier A."/>
            <person name="Kalinowski J."/>
            <person name="Ruckert C."/>
        </authorList>
    </citation>
    <scope>NUCLEOTIDE SEQUENCE</scope>
    <source>
        <strain evidence="1">CGMCC 1.16548</strain>
    </source>
</reference>
<dbReference type="EMBL" id="BNAI01000001">
    <property type="protein sequence ID" value="GHF11699.1"/>
    <property type="molecule type" value="Genomic_DNA"/>
</dbReference>
<gene>
    <name evidence="1" type="ORF">GCM10011600_11300</name>
</gene>
<evidence type="ECO:0000313" key="1">
    <source>
        <dbReference type="EMBL" id="GHF11699.1"/>
    </source>
</evidence>
<name>A0A8J3GPL2_9MICO</name>
<evidence type="ECO:0000313" key="2">
    <source>
        <dbReference type="Proteomes" id="UP000617531"/>
    </source>
</evidence>
<protein>
    <submittedName>
        <fullName evidence="1">Uncharacterized protein</fullName>
    </submittedName>
</protein>
<organism evidence="1 2">
    <name type="scientific">Pseudolysinimonas yzui</name>
    <dbReference type="NCBI Taxonomy" id="2708254"/>
    <lineage>
        <taxon>Bacteria</taxon>
        <taxon>Bacillati</taxon>
        <taxon>Actinomycetota</taxon>
        <taxon>Actinomycetes</taxon>
        <taxon>Micrococcales</taxon>
        <taxon>Microbacteriaceae</taxon>
        <taxon>Pseudolysinimonas</taxon>
    </lineage>
</organism>